<dbReference type="EMBL" id="VVZB01000204">
    <property type="protein sequence ID" value="KAA5377503.1"/>
    <property type="molecule type" value="Genomic_DNA"/>
</dbReference>
<sequence>MITTIEIKSFPGFYETVFSEIYIEEGERESLRDQYPDFEHLSDWEMDSDKYRDAVAKNFAEMYIDELNDKLQLNIRLTSESIESPREYNFTTNKIICNIEVGNYDTFIKKITNLMCKSEYRVRLAKIIDEKHSDAPGFWSFMSNDIEDWFGYLIDPDNTNYLECILWYLYCLKTGESIDGDGDWNMENMVYEYIKCDTDAISLVPTTDVAREEYEQWQKKEEQKEAIRQLPQIPGLEC</sequence>
<reference evidence="1 2" key="1">
    <citation type="journal article" date="2019" name="Nat. Med.">
        <title>A library of human gut bacterial isolates paired with longitudinal multiomics data enables mechanistic microbiome research.</title>
        <authorList>
            <person name="Poyet M."/>
            <person name="Groussin M."/>
            <person name="Gibbons S.M."/>
            <person name="Avila-Pacheco J."/>
            <person name="Jiang X."/>
            <person name="Kearney S.M."/>
            <person name="Perrotta A.R."/>
            <person name="Berdy B."/>
            <person name="Zhao S."/>
            <person name="Lieberman T.D."/>
            <person name="Swanson P.K."/>
            <person name="Smith M."/>
            <person name="Roesemann S."/>
            <person name="Alexander J.E."/>
            <person name="Rich S.A."/>
            <person name="Livny J."/>
            <person name="Vlamakis H."/>
            <person name="Clish C."/>
            <person name="Bullock K."/>
            <person name="Deik A."/>
            <person name="Scott J."/>
            <person name="Pierce K.A."/>
            <person name="Xavier R.J."/>
            <person name="Alm E.J."/>
        </authorList>
    </citation>
    <scope>NUCLEOTIDE SEQUENCE [LARGE SCALE GENOMIC DNA]</scope>
    <source>
        <strain evidence="1 2">BIOML-A5</strain>
    </source>
</reference>
<dbReference type="AlphaFoldDB" id="A0A5M5ZM02"/>
<dbReference type="RefSeq" id="WP_149941596.1">
    <property type="nucleotide sequence ID" value="NZ_VVZB01000204.1"/>
</dbReference>
<proteinExistence type="predicted"/>
<protein>
    <submittedName>
        <fullName evidence="1">Uncharacterized protein</fullName>
    </submittedName>
</protein>
<evidence type="ECO:0000313" key="2">
    <source>
        <dbReference type="Proteomes" id="UP000347681"/>
    </source>
</evidence>
<dbReference type="Proteomes" id="UP000347681">
    <property type="component" value="Unassembled WGS sequence"/>
</dbReference>
<evidence type="ECO:0000313" key="1">
    <source>
        <dbReference type="EMBL" id="KAA5377503.1"/>
    </source>
</evidence>
<accession>A0A5M5ZM02</accession>
<organism evidence="1 2">
    <name type="scientific">Phocaeicola dorei</name>
    <dbReference type="NCBI Taxonomy" id="357276"/>
    <lineage>
        <taxon>Bacteria</taxon>
        <taxon>Pseudomonadati</taxon>
        <taxon>Bacteroidota</taxon>
        <taxon>Bacteroidia</taxon>
        <taxon>Bacteroidales</taxon>
        <taxon>Bacteroidaceae</taxon>
        <taxon>Phocaeicola</taxon>
    </lineage>
</organism>
<gene>
    <name evidence="1" type="ORF">F2Y61_25225</name>
</gene>
<name>A0A5M5ZM02_9BACT</name>
<comment type="caution">
    <text evidence="1">The sequence shown here is derived from an EMBL/GenBank/DDBJ whole genome shotgun (WGS) entry which is preliminary data.</text>
</comment>